<feature type="transmembrane region" description="Helical" evidence="1">
    <location>
        <begin position="37"/>
        <end position="58"/>
    </location>
</feature>
<keyword evidence="1" id="KW-1133">Transmembrane helix</keyword>
<dbReference type="EMBL" id="CP123504">
    <property type="protein sequence ID" value="WGM01850.1"/>
    <property type="molecule type" value="Genomic_DNA"/>
</dbReference>
<feature type="transmembrane region" description="Helical" evidence="1">
    <location>
        <begin position="184"/>
        <end position="203"/>
    </location>
</feature>
<accession>A0AA95K620</accession>
<reference evidence="2" key="1">
    <citation type="submission" date="2023-04" db="EMBL/GenBank/DDBJ databases">
        <title>Genome dynamics across the evolutionary transition to endosymbiosis.</title>
        <authorList>
            <person name="Siozios S."/>
            <person name="Nadal-Jimenez P."/>
            <person name="Azagi T."/>
            <person name="Sprong H."/>
            <person name="Frost C.L."/>
            <person name="Parratt S.R."/>
            <person name="Taylor G."/>
            <person name="Brettell L."/>
            <person name="Lew K.C."/>
            <person name="Croft L."/>
            <person name="King K.C."/>
            <person name="Brockhurst M.A."/>
            <person name="Hypsa V."/>
            <person name="Novakova E."/>
            <person name="Darby A.C."/>
            <person name="Hurst G.D.D."/>
        </authorList>
    </citation>
    <scope>NUCLEOTIDE SEQUENCE</scope>
    <source>
        <strain evidence="2">APv</strain>
    </source>
</reference>
<feature type="transmembrane region" description="Helical" evidence="1">
    <location>
        <begin position="6"/>
        <end position="25"/>
    </location>
</feature>
<keyword evidence="1" id="KW-0812">Transmembrane</keyword>
<evidence type="ECO:0000313" key="2">
    <source>
        <dbReference type="EMBL" id="WGM01850.1"/>
    </source>
</evidence>
<dbReference type="RefSeq" id="WP_280625296.1">
    <property type="nucleotide sequence ID" value="NZ_CP123504.1"/>
</dbReference>
<evidence type="ECO:0000256" key="1">
    <source>
        <dbReference type="SAM" id="Phobius"/>
    </source>
</evidence>
<dbReference type="AlphaFoldDB" id="A0AA95K620"/>
<feature type="transmembrane region" description="Helical" evidence="1">
    <location>
        <begin position="115"/>
        <end position="138"/>
    </location>
</feature>
<name>A0AA95K620_9GAMM</name>
<dbReference type="Proteomes" id="UP001177595">
    <property type="component" value="Chromosome"/>
</dbReference>
<feature type="transmembrane region" description="Helical" evidence="1">
    <location>
        <begin position="209"/>
        <end position="227"/>
    </location>
</feature>
<keyword evidence="1" id="KW-0472">Membrane</keyword>
<proteinExistence type="predicted"/>
<gene>
    <name evidence="2" type="ORF">QE210_01610</name>
</gene>
<protein>
    <recommendedName>
        <fullName evidence="4">MASE1 domain-containing protein</fullName>
    </recommendedName>
</protein>
<feature type="transmembrane region" description="Helical" evidence="1">
    <location>
        <begin position="153"/>
        <end position="172"/>
    </location>
</feature>
<evidence type="ECO:0000313" key="3">
    <source>
        <dbReference type="Proteomes" id="UP001177595"/>
    </source>
</evidence>
<sequence length="412" mass="47520">MKTLEISLYWLIFIFVDLGLALLSLETHNIGSLYPLIWFPAGILVGILCISPPRYWLLWLVTEFLVDLFASQLSGRSVTISLIFATTDSLYLAAAAFIWQYFYGVAYMPRNAWQILNFTLINVVIGGIGCFITNLIFYLSDLSFDLYDPLERIVVYILNYLPLSFLVIYSFCRSPQLPCRTTHWLIILLWVAIITSLIFYPVISLISPPYIAWLMLASVSITILLALSCNLLLLSAFLSLCSVGFVLLPLLNMPSFNEGDEIRRQSIIDLMQWCSVLLAFPSLFLAGFLRSLYHVLFRYKARFLLAYSILELDVMHRFLLSREDENITWYNLKTWRKYYPMPASWALFVAWIHFDDRKAVEQLKLSACSKPKVLKIRLSDGKGRFNEAHLALILRQGDRGKEMEGLLYEISR</sequence>
<feature type="transmembrane region" description="Helical" evidence="1">
    <location>
        <begin position="270"/>
        <end position="289"/>
    </location>
</feature>
<feature type="transmembrane region" description="Helical" evidence="1">
    <location>
        <begin position="78"/>
        <end position="103"/>
    </location>
</feature>
<feature type="transmembrane region" description="Helical" evidence="1">
    <location>
        <begin position="232"/>
        <end position="250"/>
    </location>
</feature>
<evidence type="ECO:0008006" key="4">
    <source>
        <dbReference type="Google" id="ProtNLM"/>
    </source>
</evidence>
<organism evidence="2 3">
    <name type="scientific">Arsenophonus nasoniae</name>
    <name type="common">son-killer infecting Nasonia vitripennis</name>
    <dbReference type="NCBI Taxonomy" id="638"/>
    <lineage>
        <taxon>Bacteria</taxon>
        <taxon>Pseudomonadati</taxon>
        <taxon>Pseudomonadota</taxon>
        <taxon>Gammaproteobacteria</taxon>
        <taxon>Enterobacterales</taxon>
        <taxon>Morganellaceae</taxon>
        <taxon>Arsenophonus</taxon>
    </lineage>
</organism>